<reference evidence="1 2" key="1">
    <citation type="journal article" date="2017" name="Int. J. Syst. Evol. Microbiol.">
        <title>Rhodosalinus sediminis gen. nov., sp. nov., isolated from marine saltern.</title>
        <authorList>
            <person name="Guo L.Y."/>
            <person name="Ling S.K."/>
            <person name="Li C.M."/>
            <person name="Chen G.J."/>
            <person name="Du Z.J."/>
        </authorList>
    </citation>
    <scope>NUCLEOTIDE SEQUENCE [LARGE SCALE GENOMIC DNA]</scope>
    <source>
        <strain evidence="1 2">WDN1C137</strain>
    </source>
</reference>
<proteinExistence type="predicted"/>
<name>A0A3D9BX22_9RHOB</name>
<comment type="caution">
    <text evidence="1">The sequence shown here is derived from an EMBL/GenBank/DDBJ whole genome shotgun (WGS) entry which is preliminary data.</text>
</comment>
<dbReference type="EMBL" id="QOHR01000004">
    <property type="protein sequence ID" value="REC58065.1"/>
    <property type="molecule type" value="Genomic_DNA"/>
</dbReference>
<accession>A0A3D9BX22</accession>
<keyword evidence="2" id="KW-1185">Reference proteome</keyword>
<evidence type="ECO:0000313" key="1">
    <source>
        <dbReference type="EMBL" id="REC58065.1"/>
    </source>
</evidence>
<protein>
    <submittedName>
        <fullName evidence="1">Uncharacterized protein</fullName>
    </submittedName>
</protein>
<sequence length="82" mass="8957">MPVRGDVIGSPARIVAAVTPGDAMQHDWIPEVLEDLRAYARENGLPRLAEELDSVRLFALAEIASRFEPPPDTGGHQTRGPR</sequence>
<dbReference type="Proteomes" id="UP000257131">
    <property type="component" value="Unassembled WGS sequence"/>
</dbReference>
<evidence type="ECO:0000313" key="2">
    <source>
        <dbReference type="Proteomes" id="UP000257131"/>
    </source>
</evidence>
<gene>
    <name evidence="1" type="ORF">DRV84_05655</name>
</gene>
<dbReference type="AlphaFoldDB" id="A0A3D9BX22"/>
<organism evidence="1 2">
    <name type="scientific">Rhodosalinus sediminis</name>
    <dbReference type="NCBI Taxonomy" id="1940533"/>
    <lineage>
        <taxon>Bacteria</taxon>
        <taxon>Pseudomonadati</taxon>
        <taxon>Pseudomonadota</taxon>
        <taxon>Alphaproteobacteria</taxon>
        <taxon>Rhodobacterales</taxon>
        <taxon>Paracoccaceae</taxon>
        <taxon>Rhodosalinus</taxon>
    </lineage>
</organism>